<protein>
    <submittedName>
        <fullName evidence="2">Uncharacterized protein</fullName>
    </submittedName>
</protein>
<keyword evidence="3" id="KW-1185">Reference proteome</keyword>
<sequence>MSRIGSAFNERSGGAGKANDTAYGNSGPSGVMIGPRGSTTDGHPVLVPDRSGLATITDRAQSVEEELNGS</sequence>
<dbReference type="EMBL" id="JASCZI010121726">
    <property type="protein sequence ID" value="MED6162762.1"/>
    <property type="molecule type" value="Genomic_DNA"/>
</dbReference>
<organism evidence="2 3">
    <name type="scientific">Stylosanthes scabra</name>
    <dbReference type="NCBI Taxonomy" id="79078"/>
    <lineage>
        <taxon>Eukaryota</taxon>
        <taxon>Viridiplantae</taxon>
        <taxon>Streptophyta</taxon>
        <taxon>Embryophyta</taxon>
        <taxon>Tracheophyta</taxon>
        <taxon>Spermatophyta</taxon>
        <taxon>Magnoliopsida</taxon>
        <taxon>eudicotyledons</taxon>
        <taxon>Gunneridae</taxon>
        <taxon>Pentapetalae</taxon>
        <taxon>rosids</taxon>
        <taxon>fabids</taxon>
        <taxon>Fabales</taxon>
        <taxon>Fabaceae</taxon>
        <taxon>Papilionoideae</taxon>
        <taxon>50 kb inversion clade</taxon>
        <taxon>dalbergioids sensu lato</taxon>
        <taxon>Dalbergieae</taxon>
        <taxon>Pterocarpus clade</taxon>
        <taxon>Stylosanthes</taxon>
    </lineage>
</organism>
<evidence type="ECO:0000256" key="1">
    <source>
        <dbReference type="SAM" id="MobiDB-lite"/>
    </source>
</evidence>
<proteinExistence type="predicted"/>
<evidence type="ECO:0000313" key="3">
    <source>
        <dbReference type="Proteomes" id="UP001341840"/>
    </source>
</evidence>
<gene>
    <name evidence="2" type="ORF">PIB30_073621</name>
</gene>
<reference evidence="2 3" key="1">
    <citation type="journal article" date="2023" name="Plants (Basel)">
        <title>Bridging the Gap: Combining Genomics and Transcriptomics Approaches to Understand Stylosanthes scabra, an Orphan Legume from the Brazilian Caatinga.</title>
        <authorList>
            <person name="Ferreira-Neto J.R.C."/>
            <person name="da Silva M.D."/>
            <person name="Binneck E."/>
            <person name="de Melo N.F."/>
            <person name="da Silva R.H."/>
            <person name="de Melo A.L.T.M."/>
            <person name="Pandolfi V."/>
            <person name="Bustamante F.O."/>
            <person name="Brasileiro-Vidal A.C."/>
            <person name="Benko-Iseppon A.M."/>
        </authorList>
    </citation>
    <scope>NUCLEOTIDE SEQUENCE [LARGE SCALE GENOMIC DNA]</scope>
    <source>
        <tissue evidence="2">Leaves</tissue>
    </source>
</reference>
<dbReference type="Proteomes" id="UP001341840">
    <property type="component" value="Unassembled WGS sequence"/>
</dbReference>
<comment type="caution">
    <text evidence="2">The sequence shown here is derived from an EMBL/GenBank/DDBJ whole genome shotgun (WGS) entry which is preliminary data.</text>
</comment>
<accession>A0ABU6UQ25</accession>
<feature type="region of interest" description="Disordered" evidence="1">
    <location>
        <begin position="1"/>
        <end position="70"/>
    </location>
</feature>
<evidence type="ECO:0000313" key="2">
    <source>
        <dbReference type="EMBL" id="MED6162762.1"/>
    </source>
</evidence>
<name>A0ABU6UQ25_9FABA</name>